<keyword evidence="1" id="KW-0472">Membrane</keyword>
<feature type="transmembrane region" description="Helical" evidence="1">
    <location>
        <begin position="347"/>
        <end position="372"/>
    </location>
</feature>
<comment type="caution">
    <text evidence="3">The sequence shown here is derived from an EMBL/GenBank/DDBJ whole genome shotgun (WGS) entry which is preliminary data.</text>
</comment>
<feature type="transmembrane region" description="Helical" evidence="1">
    <location>
        <begin position="210"/>
        <end position="228"/>
    </location>
</feature>
<accession>A0A9P6CZ55</accession>
<reference evidence="3" key="1">
    <citation type="submission" date="2020-11" db="EMBL/GenBank/DDBJ databases">
        <authorList>
            <consortium name="DOE Joint Genome Institute"/>
            <person name="Ahrendt S."/>
            <person name="Riley R."/>
            <person name="Andreopoulos W."/>
            <person name="Labutti K."/>
            <person name="Pangilinan J."/>
            <person name="Ruiz-Duenas F.J."/>
            <person name="Barrasa J.M."/>
            <person name="Sanchez-Garcia M."/>
            <person name="Camarero S."/>
            <person name="Miyauchi S."/>
            <person name="Serrano A."/>
            <person name="Linde D."/>
            <person name="Babiker R."/>
            <person name="Drula E."/>
            <person name="Ayuso-Fernandez I."/>
            <person name="Pacheco R."/>
            <person name="Padilla G."/>
            <person name="Ferreira P."/>
            <person name="Barriuso J."/>
            <person name="Kellner H."/>
            <person name="Castanera R."/>
            <person name="Alfaro M."/>
            <person name="Ramirez L."/>
            <person name="Pisabarro A.G."/>
            <person name="Kuo A."/>
            <person name="Tritt A."/>
            <person name="Lipzen A."/>
            <person name="He G."/>
            <person name="Yan M."/>
            <person name="Ng V."/>
            <person name="Cullen D."/>
            <person name="Martin F."/>
            <person name="Rosso M.-N."/>
            <person name="Henrissat B."/>
            <person name="Hibbett D."/>
            <person name="Martinez A.T."/>
            <person name="Grigoriev I.V."/>
        </authorList>
    </citation>
    <scope>NUCLEOTIDE SEQUENCE</scope>
    <source>
        <strain evidence="3">CIRM-BRFM 674</strain>
    </source>
</reference>
<feature type="transmembrane region" description="Helical" evidence="1">
    <location>
        <begin position="85"/>
        <end position="105"/>
    </location>
</feature>
<keyword evidence="2" id="KW-0732">Signal</keyword>
<feature type="transmembrane region" description="Helical" evidence="1">
    <location>
        <begin position="384"/>
        <end position="406"/>
    </location>
</feature>
<feature type="transmembrane region" description="Helical" evidence="1">
    <location>
        <begin position="44"/>
        <end position="64"/>
    </location>
</feature>
<protein>
    <recommendedName>
        <fullName evidence="5">PIN-like protein</fullName>
    </recommendedName>
</protein>
<proteinExistence type="predicted"/>
<evidence type="ECO:0000256" key="2">
    <source>
        <dbReference type="SAM" id="SignalP"/>
    </source>
</evidence>
<feature type="chain" id="PRO_5040245579" description="PIN-like protein" evidence="2">
    <location>
        <begin position="20"/>
        <end position="471"/>
    </location>
</feature>
<gene>
    <name evidence="3" type="ORF">BDN70DRAFT_881340</name>
</gene>
<dbReference type="PANTHER" id="PTHR35043">
    <property type="entry name" value="TRANSCRIPTION FACTOR DOMAIN-CONTAINING PROTEIN"/>
    <property type="match status" value="1"/>
</dbReference>
<evidence type="ECO:0000313" key="4">
    <source>
        <dbReference type="Proteomes" id="UP000807469"/>
    </source>
</evidence>
<dbReference type="PANTHER" id="PTHR35043:SF7">
    <property type="entry name" value="TRANSCRIPTION FACTOR DOMAIN-CONTAINING PROTEIN"/>
    <property type="match status" value="1"/>
</dbReference>
<evidence type="ECO:0000313" key="3">
    <source>
        <dbReference type="EMBL" id="KAF9477308.1"/>
    </source>
</evidence>
<dbReference type="AlphaFoldDB" id="A0A9P6CZ55"/>
<evidence type="ECO:0000256" key="1">
    <source>
        <dbReference type="SAM" id="Phobius"/>
    </source>
</evidence>
<keyword evidence="1" id="KW-0812">Transmembrane</keyword>
<evidence type="ECO:0008006" key="5">
    <source>
        <dbReference type="Google" id="ProtNLM"/>
    </source>
</evidence>
<name>A0A9P6CZ55_9AGAR</name>
<feature type="signal peptide" evidence="2">
    <location>
        <begin position="1"/>
        <end position="19"/>
    </location>
</feature>
<organism evidence="3 4">
    <name type="scientific">Pholiota conissans</name>
    <dbReference type="NCBI Taxonomy" id="109636"/>
    <lineage>
        <taxon>Eukaryota</taxon>
        <taxon>Fungi</taxon>
        <taxon>Dikarya</taxon>
        <taxon>Basidiomycota</taxon>
        <taxon>Agaricomycotina</taxon>
        <taxon>Agaricomycetes</taxon>
        <taxon>Agaricomycetidae</taxon>
        <taxon>Agaricales</taxon>
        <taxon>Agaricineae</taxon>
        <taxon>Strophariaceae</taxon>
        <taxon>Pholiota</taxon>
    </lineage>
</organism>
<sequence length="471" mass="52208">MSLLLTLVYLSYQSSLASSTPISFLSSASDSSPTPLSNVVDPNPLARLIWGCVATVFTSSWVAVHPNVPAPDAGWVRRAAVRAEFMLWTIVAPEVIVVLAVQQWFAARGLADIYRDKGWTITHGFFLQMGGLTLMDGGVSKGVISPSCFQQLLLKAKIAFPDLPLREIEARSHSGNFPRGAAVLQVVWFVSQFASKIHSKGALGVSQLELATLAITILNVFIVVFWWFKPYNVRVPIKVHLLHATPVQVPSSVKEVEASSDEMYSLRSGSSSKMSEIKSEKDNSIVGAQIVVPQAQDRPIFEKVWFSYTSEPLRNRLIVFMGFPDYRIADRANVPIFFASELSRRKLVFSFMITTLLGMLFGAIHCAGWNLSFPSSTEALLWKIASAMMVGYLGVFLVILLPQVLFKEMCSDEEEPAVWAQWFEGVVLWGICAPIYVAARVFVLVEVFLALRTVGPDVGEVIWWTTFLPHV</sequence>
<dbReference type="Proteomes" id="UP000807469">
    <property type="component" value="Unassembled WGS sequence"/>
</dbReference>
<dbReference type="EMBL" id="MU155265">
    <property type="protein sequence ID" value="KAF9477308.1"/>
    <property type="molecule type" value="Genomic_DNA"/>
</dbReference>
<keyword evidence="1" id="KW-1133">Transmembrane helix</keyword>
<dbReference type="OrthoDB" id="9451547at2759"/>
<feature type="transmembrane region" description="Helical" evidence="1">
    <location>
        <begin position="426"/>
        <end position="451"/>
    </location>
</feature>
<keyword evidence="4" id="KW-1185">Reference proteome</keyword>